<dbReference type="GO" id="GO:0016757">
    <property type="term" value="F:glycosyltransferase activity"/>
    <property type="evidence" value="ECO:0007669"/>
    <property type="project" value="InterPro"/>
</dbReference>
<dbReference type="Pfam" id="PF00534">
    <property type="entry name" value="Glycos_transf_1"/>
    <property type="match status" value="1"/>
</dbReference>
<dbReference type="PROSITE" id="PS50005">
    <property type="entry name" value="TPR"/>
    <property type="match status" value="1"/>
</dbReference>
<dbReference type="Gene3D" id="3.40.50.2000">
    <property type="entry name" value="Glycogen Phosphorylase B"/>
    <property type="match status" value="1"/>
</dbReference>
<dbReference type="Gene3D" id="1.25.40.10">
    <property type="entry name" value="Tetratricopeptide repeat domain"/>
    <property type="match status" value="1"/>
</dbReference>
<evidence type="ECO:0000259" key="3">
    <source>
        <dbReference type="Pfam" id="PF00534"/>
    </source>
</evidence>
<keyword evidence="1" id="KW-0808">Transferase</keyword>
<dbReference type="PANTHER" id="PTHR46401">
    <property type="entry name" value="GLYCOSYLTRANSFERASE WBBK-RELATED"/>
    <property type="match status" value="1"/>
</dbReference>
<proteinExistence type="predicted"/>
<evidence type="ECO:0000256" key="2">
    <source>
        <dbReference type="PROSITE-ProRule" id="PRU00339"/>
    </source>
</evidence>
<feature type="repeat" description="TPR" evidence="2">
    <location>
        <begin position="77"/>
        <end position="110"/>
    </location>
</feature>
<dbReference type="InterPro" id="IPR001296">
    <property type="entry name" value="Glyco_trans_1"/>
</dbReference>
<dbReference type="Proteomes" id="UP001196068">
    <property type="component" value="Unassembled WGS sequence"/>
</dbReference>
<dbReference type="SUPFAM" id="SSF48452">
    <property type="entry name" value="TPR-like"/>
    <property type="match status" value="1"/>
</dbReference>
<keyword evidence="5" id="KW-1185">Reference proteome</keyword>
<accession>A0AAF1K176</accession>
<protein>
    <submittedName>
        <fullName evidence="4">Glycosyltransferase</fullName>
    </submittedName>
</protein>
<dbReference type="AlphaFoldDB" id="A0AAF1K176"/>
<reference evidence="4" key="1">
    <citation type="submission" date="2020-01" db="EMBL/GenBank/DDBJ databases">
        <authorList>
            <person name="Rat A."/>
        </authorList>
    </citation>
    <scope>NUCLEOTIDE SEQUENCE</scope>
    <source>
        <strain evidence="4">LMG 28251</strain>
    </source>
</reference>
<evidence type="ECO:0000256" key="1">
    <source>
        <dbReference type="ARBA" id="ARBA00022679"/>
    </source>
</evidence>
<reference evidence="4" key="2">
    <citation type="journal article" date="2021" name="Syst. Appl. Microbiol.">
        <title>Roseomonas hellenica sp. nov., isolated from roots of wild-growing Alkanna tinctoria.</title>
        <authorList>
            <person name="Rat A."/>
            <person name="Naranjo H.D."/>
            <person name="Lebbe L."/>
            <person name="Cnockaert M."/>
            <person name="Krigas N."/>
            <person name="Grigoriadou K."/>
            <person name="Maloupa E."/>
            <person name="Willems A."/>
        </authorList>
    </citation>
    <scope>NUCLEOTIDE SEQUENCE</scope>
    <source>
        <strain evidence="4">LMG 28251</strain>
    </source>
</reference>
<comment type="caution">
    <text evidence="4">The sequence shown here is derived from an EMBL/GenBank/DDBJ whole genome shotgun (WGS) entry which is preliminary data.</text>
</comment>
<sequence>MAELNAEAPEALLARADRLRDQRLWDAAAEAYGAYLDAAPGDWRAMVQRGHAVKEAGDTAGALALYRAADALAPDVADTKLHIAGALKRLGDAAGAFAAYADALALDPQNPFAGPELTALAPFADAGPARRRHASADLLIVFDASDLLAWFRGNRAPTGIQRVQLNIISRALTNPAEGTATAVAAFDARGGFWREVSAALFLRLYRLSRLGADTRDAVWVEAVDEARRQLSEGADFPFAPGACLVNLGTSWWIADYFLRVRHAQRRFGIRYIPFIHDCIPLILPEHCSRPLVLEFAQWFAGLAAHADGFLANSDCTAADATRILAEVVPGAAMPHAVIRLNAAPDAAPDSQALPIPDDEPFVLVVGTIEARKNHLLVFQAWLALLRKHGPAAVPRLVCVGKPGWLAEPALHLLEASPLLAEKVTILHGISDLVLATLYRRALFSIYNSFYEGWGLPVTESLGHGRAVVLPRHSALIEAGAAGGIFFEPQSEPDLIAKVEKLILFAEARAAAEATIAREVHLRDWGAITAEVLAAIARFAATDAPPSETRLPAPLARAMPLRLLGRTQPDRAMALADLLRDGLGWHPLEDWGCWTVPGRARLRLPLAQPEVEPLRLYLGLVAPPGRAPVTLRLRARPGDAWASLTLAPDARQTAFLEIPAGSGDALAIEIAATVPQTLPNRRRGEAARLVGIGVTEVMLCRREDFSARVDFLERQHFAAVEVTAGT</sequence>
<dbReference type="PANTHER" id="PTHR46401:SF2">
    <property type="entry name" value="GLYCOSYLTRANSFERASE WBBK-RELATED"/>
    <property type="match status" value="1"/>
</dbReference>
<dbReference type="RefSeq" id="WP_211873859.1">
    <property type="nucleotide sequence ID" value="NZ_JAAEDH010000007.1"/>
</dbReference>
<gene>
    <name evidence="4" type="ORF">GXW79_08020</name>
</gene>
<organism evidence="4 5">
    <name type="scientific">Plastoroseomonas arctica</name>
    <dbReference type="NCBI Taxonomy" id="1509237"/>
    <lineage>
        <taxon>Bacteria</taxon>
        <taxon>Pseudomonadati</taxon>
        <taxon>Pseudomonadota</taxon>
        <taxon>Alphaproteobacteria</taxon>
        <taxon>Acetobacterales</taxon>
        <taxon>Acetobacteraceae</taxon>
        <taxon>Plastoroseomonas</taxon>
    </lineage>
</organism>
<name>A0AAF1K176_9PROT</name>
<keyword evidence="2" id="KW-0802">TPR repeat</keyword>
<dbReference type="SUPFAM" id="SSF53756">
    <property type="entry name" value="UDP-Glycosyltransferase/glycogen phosphorylase"/>
    <property type="match status" value="1"/>
</dbReference>
<evidence type="ECO:0000313" key="5">
    <source>
        <dbReference type="Proteomes" id="UP001196068"/>
    </source>
</evidence>
<dbReference type="InterPro" id="IPR019734">
    <property type="entry name" value="TPR_rpt"/>
</dbReference>
<dbReference type="InterPro" id="IPR011990">
    <property type="entry name" value="TPR-like_helical_dom_sf"/>
</dbReference>
<feature type="domain" description="Glycosyl transferase family 1" evidence="3">
    <location>
        <begin position="349"/>
        <end position="509"/>
    </location>
</feature>
<dbReference type="EMBL" id="JAAEDH010000007">
    <property type="protein sequence ID" value="MBR0655023.1"/>
    <property type="molecule type" value="Genomic_DNA"/>
</dbReference>
<evidence type="ECO:0000313" key="4">
    <source>
        <dbReference type="EMBL" id="MBR0655023.1"/>
    </source>
</evidence>